<dbReference type="PROSITE" id="PS00027">
    <property type="entry name" value="HOMEOBOX_1"/>
    <property type="match status" value="1"/>
</dbReference>
<comment type="subcellular location">
    <subcellularLocation>
        <location evidence="1 6 7">Nucleus</location>
    </subcellularLocation>
</comment>
<dbReference type="SUPFAM" id="SSF46689">
    <property type="entry name" value="Homeodomain-like"/>
    <property type="match status" value="1"/>
</dbReference>
<dbReference type="PANTHER" id="PTHR46808">
    <property type="entry name" value="H2.0-LIKE HOMEOBOX PROTEIN"/>
    <property type="match status" value="1"/>
</dbReference>
<dbReference type="GeneID" id="117150644"/>
<dbReference type="PANTHER" id="PTHR46808:SF1">
    <property type="entry name" value="H2.0-LIKE HOMEOBOX PROTEIN"/>
    <property type="match status" value="1"/>
</dbReference>
<feature type="compositionally biased region" description="Basic residues" evidence="8">
    <location>
        <begin position="23"/>
        <end position="51"/>
    </location>
</feature>
<dbReference type="InterPro" id="IPR052497">
    <property type="entry name" value="H2.0_Homeobox_TF"/>
</dbReference>
<feature type="compositionally biased region" description="Low complexity" evidence="8">
    <location>
        <begin position="94"/>
        <end position="104"/>
    </location>
</feature>
<evidence type="ECO:0000313" key="10">
    <source>
        <dbReference type="Proteomes" id="UP000515162"/>
    </source>
</evidence>
<gene>
    <name evidence="11" type="primary">LOC117150644</name>
</gene>
<feature type="region of interest" description="Disordered" evidence="8">
    <location>
        <begin position="94"/>
        <end position="129"/>
    </location>
</feature>
<evidence type="ECO:0000256" key="6">
    <source>
        <dbReference type="PROSITE-ProRule" id="PRU00108"/>
    </source>
</evidence>
<accession>A0A6P8LGJ5</accession>
<name>A0A6P8LGJ5_DROMA</name>
<keyword evidence="10" id="KW-1185">Reference proteome</keyword>
<feature type="domain" description="Homeobox" evidence="9">
    <location>
        <begin position="126"/>
        <end position="186"/>
    </location>
</feature>
<keyword evidence="2 6" id="KW-0238">DNA-binding</keyword>
<evidence type="ECO:0000256" key="1">
    <source>
        <dbReference type="ARBA" id="ARBA00004123"/>
    </source>
</evidence>
<evidence type="ECO:0000256" key="7">
    <source>
        <dbReference type="RuleBase" id="RU000682"/>
    </source>
</evidence>
<dbReference type="Pfam" id="PF00046">
    <property type="entry name" value="Homeodomain"/>
    <property type="match status" value="1"/>
</dbReference>
<dbReference type="Gene3D" id="1.10.10.60">
    <property type="entry name" value="Homeodomain-like"/>
    <property type="match status" value="1"/>
</dbReference>
<dbReference type="GO" id="GO:0000981">
    <property type="term" value="F:DNA-binding transcription factor activity, RNA polymerase II-specific"/>
    <property type="evidence" value="ECO:0007669"/>
    <property type="project" value="InterPro"/>
</dbReference>
<feature type="compositionally biased region" description="Polar residues" evidence="8">
    <location>
        <begin position="112"/>
        <end position="122"/>
    </location>
</feature>
<feature type="region of interest" description="Disordered" evidence="8">
    <location>
        <begin position="187"/>
        <end position="251"/>
    </location>
</feature>
<dbReference type="RefSeq" id="XP_033173511.1">
    <property type="nucleotide sequence ID" value="XM_033317620.1"/>
</dbReference>
<dbReference type="AlphaFoldDB" id="A0A6P8LGJ5"/>
<evidence type="ECO:0000256" key="3">
    <source>
        <dbReference type="ARBA" id="ARBA00023155"/>
    </source>
</evidence>
<dbReference type="Proteomes" id="UP000515162">
    <property type="component" value="Chromosome 2L"/>
</dbReference>
<feature type="region of interest" description="Disordered" evidence="8">
    <location>
        <begin position="23"/>
        <end position="58"/>
    </location>
</feature>
<dbReference type="PRINTS" id="PR00024">
    <property type="entry name" value="HOMEOBOX"/>
</dbReference>
<feature type="DNA-binding region" description="Homeobox" evidence="6">
    <location>
        <begin position="128"/>
        <end position="187"/>
    </location>
</feature>
<evidence type="ECO:0000256" key="8">
    <source>
        <dbReference type="SAM" id="MobiDB-lite"/>
    </source>
</evidence>
<evidence type="ECO:0000256" key="4">
    <source>
        <dbReference type="ARBA" id="ARBA00023242"/>
    </source>
</evidence>
<dbReference type="InterPro" id="IPR009057">
    <property type="entry name" value="Homeodomain-like_sf"/>
</dbReference>
<evidence type="ECO:0000256" key="2">
    <source>
        <dbReference type="ARBA" id="ARBA00023125"/>
    </source>
</evidence>
<sequence length="251" mass="27915">MLSITNAAPTYPTLATNALLRFHQHQKQQHQQQQHHHQHHPKHLHQQHKPPPHNSTTASALLAPLHSLTSLQLTQQQQRFLGKTPQQLLDIAPTSPAAAAAATSQNGAHGHGNSQGNASAGSNGKRKRSWSRAVFSNLQRKGLEIQFQQQKYITKPDRRKLAARLNLTDAQVKVWFQNRRMKWRHTRENLKSGQEKQPSAVPESGGVFKASTPSGDGTHQEALDYSSDSCSSVDLSEQADEDDNIEINVVE</sequence>
<dbReference type="GO" id="GO:0043565">
    <property type="term" value="F:sequence-specific DNA binding"/>
    <property type="evidence" value="ECO:0007669"/>
    <property type="project" value="TreeGrafter"/>
</dbReference>
<keyword evidence="4 6" id="KW-0539">Nucleus</keyword>
<dbReference type="CTD" id="33841"/>
<evidence type="ECO:0000259" key="9">
    <source>
        <dbReference type="PROSITE" id="PS50071"/>
    </source>
</evidence>
<dbReference type="InterPro" id="IPR017970">
    <property type="entry name" value="Homeobox_CS"/>
</dbReference>
<dbReference type="SMART" id="SM00389">
    <property type="entry name" value="HOX"/>
    <property type="match status" value="1"/>
</dbReference>
<evidence type="ECO:0000256" key="5">
    <source>
        <dbReference type="ARBA" id="ARBA00038504"/>
    </source>
</evidence>
<feature type="compositionally biased region" description="Low complexity" evidence="8">
    <location>
        <begin position="224"/>
        <end position="236"/>
    </location>
</feature>
<reference evidence="11" key="1">
    <citation type="submission" date="2025-08" db="UniProtKB">
        <authorList>
            <consortium name="RefSeq"/>
        </authorList>
    </citation>
    <scope>IDENTIFICATION</scope>
    <source>
        <strain evidence="11">Mau12</strain>
        <tissue evidence="11">Whole Body</tissue>
    </source>
</reference>
<dbReference type="InterPro" id="IPR001356">
    <property type="entry name" value="HD"/>
</dbReference>
<organism evidence="10 11">
    <name type="scientific">Drosophila mauritiana</name>
    <name type="common">Fruit fly</name>
    <dbReference type="NCBI Taxonomy" id="7226"/>
    <lineage>
        <taxon>Eukaryota</taxon>
        <taxon>Metazoa</taxon>
        <taxon>Ecdysozoa</taxon>
        <taxon>Arthropoda</taxon>
        <taxon>Hexapoda</taxon>
        <taxon>Insecta</taxon>
        <taxon>Pterygota</taxon>
        <taxon>Neoptera</taxon>
        <taxon>Endopterygota</taxon>
        <taxon>Diptera</taxon>
        <taxon>Brachycera</taxon>
        <taxon>Muscomorpha</taxon>
        <taxon>Ephydroidea</taxon>
        <taxon>Drosophilidae</taxon>
        <taxon>Drosophila</taxon>
        <taxon>Sophophora</taxon>
    </lineage>
</organism>
<dbReference type="InterPro" id="IPR020479">
    <property type="entry name" value="HD_metazoa"/>
</dbReference>
<dbReference type="GO" id="GO:0005634">
    <property type="term" value="C:nucleus"/>
    <property type="evidence" value="ECO:0007669"/>
    <property type="project" value="UniProtKB-SubCell"/>
</dbReference>
<proteinExistence type="inferred from homology"/>
<protein>
    <submittedName>
        <fullName evidence="11">Homeobox protein H2.0 isoform X2</fullName>
    </submittedName>
</protein>
<dbReference type="PROSITE" id="PS50071">
    <property type="entry name" value="HOMEOBOX_2"/>
    <property type="match status" value="1"/>
</dbReference>
<comment type="similarity">
    <text evidence="5">Belongs to the H2.0 homeobox family.</text>
</comment>
<evidence type="ECO:0000313" key="11">
    <source>
        <dbReference type="RefSeq" id="XP_033173511.1"/>
    </source>
</evidence>
<keyword evidence="3 6" id="KW-0371">Homeobox</keyword>
<dbReference type="CDD" id="cd00086">
    <property type="entry name" value="homeodomain"/>
    <property type="match status" value="1"/>
</dbReference>